<dbReference type="PROSITE" id="PS50887">
    <property type="entry name" value="GGDEF"/>
    <property type="match status" value="1"/>
</dbReference>
<feature type="transmembrane region" description="Helical" evidence="3">
    <location>
        <begin position="38"/>
        <end position="56"/>
    </location>
</feature>
<dbReference type="CDD" id="cd01949">
    <property type="entry name" value="GGDEF"/>
    <property type="match status" value="1"/>
</dbReference>
<sequence>MLGIDAHSFIIISAAFGLLCAFLFFAVRVGFPKNIGGLAQWGWGCLLMVVGAVGFTTRGQLPVLFSSYLPNLFIPAGVIFMHYSLSLFGGLASSKRLLALLCIAALGLAWVTFVVDDYRGRVIIVSGLLTVCFAACGMTIYRYRVRRFPEWFTCSIYAATACVMGTRFLSVLLYDGTLTLENDTSAIHDIYFTSFPFSLVAMSLGFLMMANRELQSRLESQALHDPMSGAYRRDALLEMLQREIAASRRHGRPMSILMMDLDNFKAINDTHGHLVGDKVIVHFAAEATQLLRTQDVIGRFGGEEFVVLLPQTDLHAALATAERICSRIAKSNPTELPFYTVSIGAASLDRSDLDTLSLLDAADKALYAAKRAGKNRVVAA</sequence>
<feature type="transmembrane region" description="Helical" evidence="3">
    <location>
        <begin position="97"/>
        <end position="115"/>
    </location>
</feature>
<dbReference type="PANTHER" id="PTHR45138:SF9">
    <property type="entry name" value="DIGUANYLATE CYCLASE DGCM-RELATED"/>
    <property type="match status" value="1"/>
</dbReference>
<evidence type="ECO:0000256" key="2">
    <source>
        <dbReference type="ARBA" id="ARBA00034247"/>
    </source>
</evidence>
<feature type="transmembrane region" description="Helical" evidence="3">
    <location>
        <begin position="121"/>
        <end position="141"/>
    </location>
</feature>
<accession>A0ABW0ML05</accession>
<comment type="caution">
    <text evidence="5">The sequence shown here is derived from an EMBL/GenBank/DDBJ whole genome shotgun (WGS) entry which is preliminary data.</text>
</comment>
<dbReference type="PANTHER" id="PTHR45138">
    <property type="entry name" value="REGULATORY COMPONENTS OF SENSORY TRANSDUCTION SYSTEM"/>
    <property type="match status" value="1"/>
</dbReference>
<reference evidence="6" key="1">
    <citation type="journal article" date="2019" name="Int. J. Syst. Evol. Microbiol.">
        <title>The Global Catalogue of Microorganisms (GCM) 10K type strain sequencing project: providing services to taxonomists for standard genome sequencing and annotation.</title>
        <authorList>
            <consortium name="The Broad Institute Genomics Platform"/>
            <consortium name="The Broad Institute Genome Sequencing Center for Infectious Disease"/>
            <person name="Wu L."/>
            <person name="Ma J."/>
        </authorList>
    </citation>
    <scope>NUCLEOTIDE SEQUENCE [LARGE SCALE GENOMIC DNA]</scope>
    <source>
        <strain evidence="6">CCUG 43111</strain>
    </source>
</reference>
<dbReference type="Pfam" id="PF00990">
    <property type="entry name" value="GGDEF"/>
    <property type="match status" value="1"/>
</dbReference>
<dbReference type="Gene3D" id="3.30.70.270">
    <property type="match status" value="1"/>
</dbReference>
<feature type="transmembrane region" description="Helical" evidence="3">
    <location>
        <begin position="148"/>
        <end position="170"/>
    </location>
</feature>
<evidence type="ECO:0000256" key="3">
    <source>
        <dbReference type="SAM" id="Phobius"/>
    </source>
</evidence>
<name>A0ABW0ML05_9BURK</name>
<dbReference type="RefSeq" id="WP_379752812.1">
    <property type="nucleotide sequence ID" value="NZ_JBHSMR010000012.1"/>
</dbReference>
<keyword evidence="3" id="KW-1133">Transmembrane helix</keyword>
<keyword evidence="6" id="KW-1185">Reference proteome</keyword>
<gene>
    <name evidence="5" type="ORF">ACFPQ5_07175</name>
</gene>
<evidence type="ECO:0000313" key="6">
    <source>
        <dbReference type="Proteomes" id="UP001596101"/>
    </source>
</evidence>
<organism evidence="5 6">
    <name type="scientific">Massilia suwonensis</name>
    <dbReference type="NCBI Taxonomy" id="648895"/>
    <lineage>
        <taxon>Bacteria</taxon>
        <taxon>Pseudomonadati</taxon>
        <taxon>Pseudomonadota</taxon>
        <taxon>Betaproteobacteria</taxon>
        <taxon>Burkholderiales</taxon>
        <taxon>Oxalobacteraceae</taxon>
        <taxon>Telluria group</taxon>
        <taxon>Massilia</taxon>
    </lineage>
</organism>
<dbReference type="InterPro" id="IPR029787">
    <property type="entry name" value="Nucleotide_cyclase"/>
</dbReference>
<feature type="transmembrane region" description="Helical" evidence="3">
    <location>
        <begin position="68"/>
        <end position="85"/>
    </location>
</feature>
<evidence type="ECO:0000256" key="1">
    <source>
        <dbReference type="ARBA" id="ARBA00012528"/>
    </source>
</evidence>
<dbReference type="InterPro" id="IPR043128">
    <property type="entry name" value="Rev_trsase/Diguanyl_cyclase"/>
</dbReference>
<dbReference type="SUPFAM" id="SSF55073">
    <property type="entry name" value="Nucleotide cyclase"/>
    <property type="match status" value="1"/>
</dbReference>
<dbReference type="InterPro" id="IPR000160">
    <property type="entry name" value="GGDEF_dom"/>
</dbReference>
<keyword evidence="3" id="KW-0472">Membrane</keyword>
<feature type="domain" description="GGDEF" evidence="4">
    <location>
        <begin position="252"/>
        <end position="380"/>
    </location>
</feature>
<dbReference type="SMART" id="SM00267">
    <property type="entry name" value="GGDEF"/>
    <property type="match status" value="1"/>
</dbReference>
<dbReference type="EC" id="2.7.7.65" evidence="1"/>
<evidence type="ECO:0000259" key="4">
    <source>
        <dbReference type="PROSITE" id="PS50887"/>
    </source>
</evidence>
<dbReference type="NCBIfam" id="TIGR00254">
    <property type="entry name" value="GGDEF"/>
    <property type="match status" value="1"/>
</dbReference>
<proteinExistence type="predicted"/>
<keyword evidence="3" id="KW-0812">Transmembrane</keyword>
<comment type="catalytic activity">
    <reaction evidence="2">
        <text>2 GTP = 3',3'-c-di-GMP + 2 diphosphate</text>
        <dbReference type="Rhea" id="RHEA:24898"/>
        <dbReference type="ChEBI" id="CHEBI:33019"/>
        <dbReference type="ChEBI" id="CHEBI:37565"/>
        <dbReference type="ChEBI" id="CHEBI:58805"/>
        <dbReference type="EC" id="2.7.7.65"/>
    </reaction>
</comment>
<dbReference type="InterPro" id="IPR050469">
    <property type="entry name" value="Diguanylate_Cyclase"/>
</dbReference>
<dbReference type="EMBL" id="JBHSMR010000012">
    <property type="protein sequence ID" value="MFC5477962.1"/>
    <property type="molecule type" value="Genomic_DNA"/>
</dbReference>
<feature type="transmembrane region" description="Helical" evidence="3">
    <location>
        <begin position="190"/>
        <end position="210"/>
    </location>
</feature>
<protein>
    <recommendedName>
        <fullName evidence="1">diguanylate cyclase</fullName>
        <ecNumber evidence="1">2.7.7.65</ecNumber>
    </recommendedName>
</protein>
<feature type="transmembrane region" description="Helical" evidence="3">
    <location>
        <begin position="6"/>
        <end position="26"/>
    </location>
</feature>
<dbReference type="Proteomes" id="UP001596101">
    <property type="component" value="Unassembled WGS sequence"/>
</dbReference>
<evidence type="ECO:0000313" key="5">
    <source>
        <dbReference type="EMBL" id="MFC5477962.1"/>
    </source>
</evidence>